<dbReference type="Proteomes" id="UP000245263">
    <property type="component" value="Chromosome 1"/>
</dbReference>
<dbReference type="EMBL" id="AP025028">
    <property type="protein sequence ID" value="BDA78158.1"/>
    <property type="molecule type" value="Genomic_DNA"/>
</dbReference>
<organism evidence="3 4">
    <name type="scientific">Leptospira kobayashii</name>
    <dbReference type="NCBI Taxonomy" id="1917830"/>
    <lineage>
        <taxon>Bacteria</taxon>
        <taxon>Pseudomonadati</taxon>
        <taxon>Spirochaetota</taxon>
        <taxon>Spirochaetia</taxon>
        <taxon>Leptospirales</taxon>
        <taxon>Leptospiraceae</taxon>
        <taxon>Leptospira</taxon>
    </lineage>
</organism>
<sequence>MKFKLPPRSYLKIIFIFILMITVPNSARDSLKSALLLNEGIELSKGGNLKEGISKMTESLKEDDTNAAAYSWRGVTYYQNKEYEKALKDYLKANELDPGKESHLGWIASIYDALGDKDNAKKYREQSANPPKTPPVKLLPLEKIEGDYLKSGLAYFNEFQKSIGGKPTKLDTALNNAAKKHAEYLYQNHFGEMITTQWHNEEKGKPGYIGKAPEDQAKVFGFKSSPGYFTGNTMGGFNNYDLFSTPEYLFRHLANTLYHRGLVVAPNFESIGLYRWKKGETSMLVYFMSYEFSPEKDKLMHYPGSGQTDIPPMMFPEIPHPVPGDDSLGFPVTVQLFSKDYENHLSITEANIKDENGEDIPSYLLDPSSPDQVGSMMKTFKMAGLIPKDPLDTNKKYTVYMKLADRKKQIVFEKEWSFTTAKDTNFF</sequence>
<dbReference type="InterPro" id="IPR014044">
    <property type="entry name" value="CAP_dom"/>
</dbReference>
<name>A0ABM7UHR0_9LEPT</name>
<evidence type="ECO:0000259" key="2">
    <source>
        <dbReference type="Pfam" id="PF00188"/>
    </source>
</evidence>
<dbReference type="Pfam" id="PF00515">
    <property type="entry name" value="TPR_1"/>
    <property type="match status" value="1"/>
</dbReference>
<accession>A0ABM7UHR0</accession>
<dbReference type="Pfam" id="PF13181">
    <property type="entry name" value="TPR_8"/>
    <property type="match status" value="1"/>
</dbReference>
<gene>
    <name evidence="3" type="ORF">LPTSP3_g10880</name>
</gene>
<dbReference type="InterPro" id="IPR019734">
    <property type="entry name" value="TPR_rpt"/>
</dbReference>
<dbReference type="PROSITE" id="PS50005">
    <property type="entry name" value="TPR"/>
    <property type="match status" value="1"/>
</dbReference>
<dbReference type="RefSeq" id="WP_109018408.1">
    <property type="nucleotide sequence ID" value="NZ_AP025028.1"/>
</dbReference>
<proteinExistence type="predicted"/>
<keyword evidence="1" id="KW-0802">TPR repeat</keyword>
<evidence type="ECO:0000256" key="1">
    <source>
        <dbReference type="PROSITE-ProRule" id="PRU00339"/>
    </source>
</evidence>
<evidence type="ECO:0000313" key="4">
    <source>
        <dbReference type="Proteomes" id="UP000245263"/>
    </source>
</evidence>
<dbReference type="Pfam" id="PF00188">
    <property type="entry name" value="CAP"/>
    <property type="match status" value="1"/>
</dbReference>
<reference evidence="3 4" key="1">
    <citation type="submission" date="2021-08" db="EMBL/GenBank/DDBJ databases">
        <title>Complete genome sequence of Leptospira kobayashii strain E30.</title>
        <authorList>
            <person name="Nakao R."/>
            <person name="Nakamura S."/>
            <person name="Masuzawa T."/>
            <person name="Koizumi N."/>
        </authorList>
    </citation>
    <scope>NUCLEOTIDE SEQUENCE [LARGE SCALE GENOMIC DNA]</scope>
    <source>
        <strain evidence="3 4">E30</strain>
    </source>
</reference>
<feature type="repeat" description="TPR" evidence="1">
    <location>
        <begin position="67"/>
        <end position="100"/>
    </location>
</feature>
<feature type="domain" description="SCP" evidence="2">
    <location>
        <begin position="154"/>
        <end position="283"/>
    </location>
</feature>
<dbReference type="SMART" id="SM00028">
    <property type="entry name" value="TPR"/>
    <property type="match status" value="2"/>
</dbReference>
<dbReference type="SUPFAM" id="SSF48452">
    <property type="entry name" value="TPR-like"/>
    <property type="match status" value="1"/>
</dbReference>
<dbReference type="Gene3D" id="1.25.40.10">
    <property type="entry name" value="Tetratricopeptide repeat domain"/>
    <property type="match status" value="1"/>
</dbReference>
<protein>
    <recommendedName>
        <fullName evidence="2">SCP domain-containing protein</fullName>
    </recommendedName>
</protein>
<dbReference type="Gene3D" id="3.40.33.10">
    <property type="entry name" value="CAP"/>
    <property type="match status" value="1"/>
</dbReference>
<dbReference type="InterPro" id="IPR035940">
    <property type="entry name" value="CAP_sf"/>
</dbReference>
<evidence type="ECO:0000313" key="3">
    <source>
        <dbReference type="EMBL" id="BDA78158.1"/>
    </source>
</evidence>
<keyword evidence="4" id="KW-1185">Reference proteome</keyword>
<dbReference type="PROSITE" id="PS50293">
    <property type="entry name" value="TPR_REGION"/>
    <property type="match status" value="1"/>
</dbReference>
<dbReference type="InterPro" id="IPR011990">
    <property type="entry name" value="TPR-like_helical_dom_sf"/>
</dbReference>